<feature type="transmembrane region" description="Helical" evidence="1">
    <location>
        <begin position="14"/>
        <end position="37"/>
    </location>
</feature>
<reference evidence="2" key="1">
    <citation type="journal article" date="2014" name="Int. J. Syst. Evol. Microbiol.">
        <title>Complete genome sequence of Corynebacterium casei LMG S-19264T (=DSM 44701T), isolated from a smear-ripened cheese.</title>
        <authorList>
            <consortium name="US DOE Joint Genome Institute (JGI-PGF)"/>
            <person name="Walter F."/>
            <person name="Albersmeier A."/>
            <person name="Kalinowski J."/>
            <person name="Ruckert C."/>
        </authorList>
    </citation>
    <scope>NUCLEOTIDE SEQUENCE</scope>
    <source>
        <strain evidence="2">VKM Ac-1321</strain>
    </source>
</reference>
<organism evidence="2 3">
    <name type="scientific">Dactylosporangium matsuzakiense</name>
    <dbReference type="NCBI Taxonomy" id="53360"/>
    <lineage>
        <taxon>Bacteria</taxon>
        <taxon>Bacillati</taxon>
        <taxon>Actinomycetota</taxon>
        <taxon>Actinomycetes</taxon>
        <taxon>Micromonosporales</taxon>
        <taxon>Micromonosporaceae</taxon>
        <taxon>Dactylosporangium</taxon>
    </lineage>
</organism>
<dbReference type="AlphaFoldDB" id="A0A9W6KTV0"/>
<keyword evidence="3" id="KW-1185">Reference proteome</keyword>
<dbReference type="EMBL" id="BSFP01000056">
    <property type="protein sequence ID" value="GLL05364.1"/>
    <property type="molecule type" value="Genomic_DNA"/>
</dbReference>
<reference evidence="2" key="2">
    <citation type="submission" date="2023-01" db="EMBL/GenBank/DDBJ databases">
        <authorList>
            <person name="Sun Q."/>
            <person name="Evtushenko L."/>
        </authorList>
    </citation>
    <scope>NUCLEOTIDE SEQUENCE</scope>
    <source>
        <strain evidence="2">VKM Ac-1321</strain>
    </source>
</reference>
<protein>
    <submittedName>
        <fullName evidence="2">Uncharacterized protein</fullName>
    </submittedName>
</protein>
<keyword evidence="1" id="KW-1133">Transmembrane helix</keyword>
<evidence type="ECO:0000313" key="3">
    <source>
        <dbReference type="Proteomes" id="UP001143480"/>
    </source>
</evidence>
<keyword evidence="1" id="KW-0472">Membrane</keyword>
<name>A0A9W6KTV0_9ACTN</name>
<comment type="caution">
    <text evidence="2">The sequence shown here is derived from an EMBL/GenBank/DDBJ whole genome shotgun (WGS) entry which is preliminary data.</text>
</comment>
<evidence type="ECO:0000256" key="1">
    <source>
        <dbReference type="SAM" id="Phobius"/>
    </source>
</evidence>
<evidence type="ECO:0000313" key="2">
    <source>
        <dbReference type="EMBL" id="GLL05364.1"/>
    </source>
</evidence>
<sequence>MIHQIFILIDHSGLILAVGGALYTASTTAAAITALLAPTPGRRRDARKVLALLLRRAAVDDQPTPRSTIGDEPTA</sequence>
<dbReference type="RefSeq" id="WP_261961785.1">
    <property type="nucleotide sequence ID" value="NZ_BAAAXA010000001.1"/>
</dbReference>
<accession>A0A9W6KTV0</accession>
<gene>
    <name evidence="2" type="ORF">GCM10017581_071110</name>
</gene>
<keyword evidence="1" id="KW-0812">Transmembrane</keyword>
<dbReference type="Proteomes" id="UP001143480">
    <property type="component" value="Unassembled WGS sequence"/>
</dbReference>
<proteinExistence type="predicted"/>